<dbReference type="EMBL" id="CP016908">
    <property type="protein sequence ID" value="APS00537.1"/>
    <property type="molecule type" value="Genomic_DNA"/>
</dbReference>
<dbReference type="PANTHER" id="PTHR48079">
    <property type="entry name" value="PROTEIN YEEZ"/>
    <property type="match status" value="1"/>
</dbReference>
<reference evidence="2 3" key="1">
    <citation type="submission" date="2016-08" db="EMBL/GenBank/DDBJ databases">
        <title>Identification and validation of antigenic proteins from Pajaroellobacter abortibovis using de-novo genome sequence assembly and reverse vaccinology.</title>
        <authorList>
            <person name="Welly B.T."/>
            <person name="Miller M.R."/>
            <person name="Stott J.L."/>
            <person name="Blanchard M.T."/>
            <person name="Islas-Trejo A.D."/>
            <person name="O'Rourke S.M."/>
            <person name="Young A.E."/>
            <person name="Medrano J.F."/>
            <person name="Van Eenennaam A.L."/>
        </authorList>
    </citation>
    <scope>NUCLEOTIDE SEQUENCE [LARGE SCALE GENOMIC DNA]</scope>
    <source>
        <strain evidence="2 3">BTF92-0548A/99-0131</strain>
    </source>
</reference>
<organism evidence="2 3">
    <name type="scientific">Pajaroellobacter abortibovis</name>
    <dbReference type="NCBI Taxonomy" id="1882918"/>
    <lineage>
        <taxon>Bacteria</taxon>
        <taxon>Pseudomonadati</taxon>
        <taxon>Myxococcota</taxon>
        <taxon>Polyangia</taxon>
        <taxon>Polyangiales</taxon>
        <taxon>Polyangiaceae</taxon>
    </lineage>
</organism>
<dbReference type="AlphaFoldDB" id="A0A1L6MYK1"/>
<dbReference type="InterPro" id="IPR036291">
    <property type="entry name" value="NAD(P)-bd_dom_sf"/>
</dbReference>
<name>A0A1L6MYK1_9BACT</name>
<dbReference type="SUPFAM" id="SSF51735">
    <property type="entry name" value="NAD(P)-binding Rossmann-fold domains"/>
    <property type="match status" value="1"/>
</dbReference>
<gene>
    <name evidence="2" type="ORF">BCY86_07500</name>
</gene>
<dbReference type="Gene3D" id="3.40.50.720">
    <property type="entry name" value="NAD(P)-binding Rossmann-like Domain"/>
    <property type="match status" value="1"/>
</dbReference>
<evidence type="ECO:0000259" key="1">
    <source>
        <dbReference type="Pfam" id="PF01370"/>
    </source>
</evidence>
<accession>A0A1L6MYK1</accession>
<dbReference type="GO" id="GO:0004029">
    <property type="term" value="F:aldehyde dehydrogenase (NAD+) activity"/>
    <property type="evidence" value="ECO:0007669"/>
    <property type="project" value="TreeGrafter"/>
</dbReference>
<dbReference type="GO" id="GO:0005737">
    <property type="term" value="C:cytoplasm"/>
    <property type="evidence" value="ECO:0007669"/>
    <property type="project" value="TreeGrafter"/>
</dbReference>
<evidence type="ECO:0000313" key="3">
    <source>
        <dbReference type="Proteomes" id="UP000185544"/>
    </source>
</evidence>
<dbReference type="STRING" id="1882918.BCY86_07500"/>
<feature type="domain" description="NAD-dependent epimerase/dehydratase" evidence="1">
    <location>
        <begin position="3"/>
        <end position="221"/>
    </location>
</feature>
<sequence length="328" mass="36098">MKIFVTGGSGFLGSHVVEQLIERGYQVRALVRATSNSSHLTSLPQVELVEGGLGQVDQLANALRGVDGVIHCAGLVKARNEVEFFDVNVKGTQNLLSLAARHAPSLKRFVLVSSLEAVGPSPDGTLLDDQHVPNPVTCYGRSKLAAERVALAMKDRLPLTIVRPTGIYGPRDKEILSVFQSVARGVLPMFGEGYNTVSMIYASDAALACIKAFERDVPSGSAYFINDGVVYTWREALEDVERALGKRAIIRTGIPFSVLKMVAWGTELFGKATNRAVMLNRDKLRGLLSPHWVCSSEKAQRDLDWLPTVMWPEGTRHTVQWYREHGWL</sequence>
<dbReference type="Pfam" id="PF01370">
    <property type="entry name" value="Epimerase"/>
    <property type="match status" value="1"/>
</dbReference>
<dbReference type="OrthoDB" id="9804595at2"/>
<evidence type="ECO:0000313" key="2">
    <source>
        <dbReference type="EMBL" id="APS00537.1"/>
    </source>
</evidence>
<keyword evidence="3" id="KW-1185">Reference proteome</keyword>
<dbReference type="InterPro" id="IPR001509">
    <property type="entry name" value="Epimerase_deHydtase"/>
</dbReference>
<protein>
    <recommendedName>
        <fullName evidence="1">NAD-dependent epimerase/dehydratase domain-containing protein</fullName>
    </recommendedName>
</protein>
<dbReference type="RefSeq" id="WP_075277206.1">
    <property type="nucleotide sequence ID" value="NZ_CP016908.1"/>
</dbReference>
<dbReference type="KEGG" id="pabo:BCY86_07500"/>
<proteinExistence type="predicted"/>
<dbReference type="PANTHER" id="PTHR48079:SF6">
    <property type="entry name" value="NAD(P)-BINDING DOMAIN-CONTAINING PROTEIN-RELATED"/>
    <property type="match status" value="1"/>
</dbReference>
<dbReference type="InterPro" id="IPR051783">
    <property type="entry name" value="NAD(P)-dependent_oxidoreduct"/>
</dbReference>
<dbReference type="Proteomes" id="UP000185544">
    <property type="component" value="Chromosome"/>
</dbReference>